<dbReference type="InterPro" id="IPR015947">
    <property type="entry name" value="PUA-like_sf"/>
</dbReference>
<gene>
    <name evidence="2" type="ORF">METZ01_LOCUS234523</name>
</gene>
<feature type="domain" description="EVE" evidence="1">
    <location>
        <begin position="4"/>
        <end position="151"/>
    </location>
</feature>
<dbReference type="SUPFAM" id="SSF88697">
    <property type="entry name" value="PUA domain-like"/>
    <property type="match status" value="1"/>
</dbReference>
<dbReference type="GO" id="GO:0005634">
    <property type="term" value="C:nucleus"/>
    <property type="evidence" value="ECO:0007669"/>
    <property type="project" value="TreeGrafter"/>
</dbReference>
<accession>A0A382H3A4</accession>
<dbReference type="PANTHER" id="PTHR14087:SF7">
    <property type="entry name" value="THYMOCYTE NUCLEAR PROTEIN 1"/>
    <property type="match status" value="1"/>
</dbReference>
<sequence length="155" mass="17788">MSVRYWLFKSEPGSYSYGDLVRDGVAEWDGVRNFQARNFLRDEIKSGDHVLFYHSNSNPPSVIGTALVVNDGYPDYTAWDTNSDHPDPKSTPDNPIWYMVDIRAVEYFDAMVTLKQIRDEPMLSDMVLLRKGSRLSVQPVTENQYRMISKMGNPS</sequence>
<dbReference type="InterPro" id="IPR052181">
    <property type="entry name" value="5hmC_binding"/>
</dbReference>
<dbReference type="Gene3D" id="3.10.590.10">
    <property type="entry name" value="ph1033 like domains"/>
    <property type="match status" value="1"/>
</dbReference>
<dbReference type="PANTHER" id="PTHR14087">
    <property type="entry name" value="THYMOCYTE NUCLEAR PROTEIN 1"/>
    <property type="match status" value="1"/>
</dbReference>
<dbReference type="CDD" id="cd21133">
    <property type="entry name" value="EVE"/>
    <property type="match status" value="1"/>
</dbReference>
<dbReference type="EMBL" id="UINC01058887">
    <property type="protein sequence ID" value="SVB81669.1"/>
    <property type="molecule type" value="Genomic_DNA"/>
</dbReference>
<dbReference type="InterPro" id="IPR002740">
    <property type="entry name" value="EVE_domain"/>
</dbReference>
<organism evidence="2">
    <name type="scientific">marine metagenome</name>
    <dbReference type="NCBI Taxonomy" id="408172"/>
    <lineage>
        <taxon>unclassified sequences</taxon>
        <taxon>metagenomes</taxon>
        <taxon>ecological metagenomes</taxon>
    </lineage>
</organism>
<dbReference type="InterPro" id="IPR047197">
    <property type="entry name" value="THYN1-like_EVE"/>
</dbReference>
<evidence type="ECO:0000259" key="1">
    <source>
        <dbReference type="Pfam" id="PF01878"/>
    </source>
</evidence>
<evidence type="ECO:0000313" key="2">
    <source>
        <dbReference type="EMBL" id="SVB81669.1"/>
    </source>
</evidence>
<proteinExistence type="predicted"/>
<reference evidence="2" key="1">
    <citation type="submission" date="2018-05" db="EMBL/GenBank/DDBJ databases">
        <authorList>
            <person name="Lanie J.A."/>
            <person name="Ng W.-L."/>
            <person name="Kazmierczak K.M."/>
            <person name="Andrzejewski T.M."/>
            <person name="Davidsen T.M."/>
            <person name="Wayne K.J."/>
            <person name="Tettelin H."/>
            <person name="Glass J.I."/>
            <person name="Rusch D."/>
            <person name="Podicherti R."/>
            <person name="Tsui H.-C.T."/>
            <person name="Winkler M.E."/>
        </authorList>
    </citation>
    <scope>NUCLEOTIDE SEQUENCE</scope>
</reference>
<dbReference type="AlphaFoldDB" id="A0A382H3A4"/>
<dbReference type="Pfam" id="PF01878">
    <property type="entry name" value="EVE"/>
    <property type="match status" value="1"/>
</dbReference>
<name>A0A382H3A4_9ZZZZ</name>
<protein>
    <recommendedName>
        <fullName evidence="1">EVE domain-containing protein</fullName>
    </recommendedName>
</protein>